<reference evidence="2 3" key="1">
    <citation type="journal article" date="2014" name="PLoS Genet.">
        <title>The Genome of Spironucleus salmonicida Highlights a Fish Pathogen Adapted to Fluctuating Environments.</title>
        <authorList>
            <person name="Xu F."/>
            <person name="Jerlstrom-Hultqvist J."/>
            <person name="Einarsson E."/>
            <person name="Astvaldsson A."/>
            <person name="Svard S.G."/>
            <person name="Andersson J.O."/>
        </authorList>
    </citation>
    <scope>NUCLEOTIDE SEQUENCE</scope>
    <source>
        <strain evidence="3">ATCC 50377</strain>
    </source>
</reference>
<evidence type="ECO:0000313" key="3">
    <source>
        <dbReference type="EMBL" id="KAH0576334.1"/>
    </source>
</evidence>
<dbReference type="EMBL" id="AUWU02000002">
    <property type="protein sequence ID" value="KAH0576334.1"/>
    <property type="molecule type" value="Genomic_DNA"/>
</dbReference>
<evidence type="ECO:0000256" key="1">
    <source>
        <dbReference type="SAM" id="Phobius"/>
    </source>
</evidence>
<sequence length="385" mass="43958">MFLLVLQKNLYPQSASDYEFQHNGDTEMENLYLQVVTDKKSDILSFINKIPYTFNPEKLPSCNTYCKLFTAQLDLKPLDFFVYQAFISSILDPMLAAFPQEINTFFGISLKVNQNLPFNALFTDVLRNLTVKITSNSANAYSALSIAGFEGFFALHHKNAKQYVSATVDQNCTDFLPKFDEYIFIKEVENQIQNQFINFQKHLLQYTLLCQNDIIPGDLITYITQNQTAIYSQKYIFLVGNFIGDSKFISSNDAYLRQIIDFSVQSSCKANLDNIISSDFRMVQVERNGKSKQISALQQFQDAIQTFPFRDSETFIISSLGANENIFDIVKCNDVYDGKIVVQCADLPPQESPTAIVFSIFIMIVTIVAWVYGCLVSYRMNKVIE</sequence>
<gene>
    <name evidence="2" type="ORF">SS50377_15746</name>
    <name evidence="3" type="ORF">SS50377_21897</name>
</gene>
<dbReference type="AlphaFoldDB" id="V6LJA1"/>
<keyword evidence="1" id="KW-0472">Membrane</keyword>
<evidence type="ECO:0000313" key="2">
    <source>
        <dbReference type="EMBL" id="EST44438.1"/>
    </source>
</evidence>
<dbReference type="VEuPathDB" id="GiardiaDB:SS50377_21897"/>
<feature type="transmembrane region" description="Helical" evidence="1">
    <location>
        <begin position="356"/>
        <end position="378"/>
    </location>
</feature>
<reference evidence="3" key="2">
    <citation type="submission" date="2020-12" db="EMBL/GenBank/DDBJ databases">
        <title>New Spironucleus salmonicida genome in near-complete chromosomes.</title>
        <authorList>
            <person name="Xu F."/>
            <person name="Kurt Z."/>
            <person name="Jimenez-Gonzalez A."/>
            <person name="Astvaldsson A."/>
            <person name="Andersson J.O."/>
            <person name="Svard S.G."/>
        </authorList>
    </citation>
    <scope>NUCLEOTIDE SEQUENCE</scope>
    <source>
        <strain evidence="3">ATCC 50377</strain>
    </source>
</reference>
<name>V6LJA1_9EUKA</name>
<accession>V6LJA1</accession>
<proteinExistence type="predicted"/>
<organism evidence="2">
    <name type="scientific">Spironucleus salmonicida</name>
    <dbReference type="NCBI Taxonomy" id="348837"/>
    <lineage>
        <taxon>Eukaryota</taxon>
        <taxon>Metamonada</taxon>
        <taxon>Diplomonadida</taxon>
        <taxon>Hexamitidae</taxon>
        <taxon>Hexamitinae</taxon>
        <taxon>Spironucleus</taxon>
    </lineage>
</organism>
<dbReference type="Proteomes" id="UP000018208">
    <property type="component" value="Unassembled WGS sequence"/>
</dbReference>
<dbReference type="EMBL" id="KI546116">
    <property type="protein sequence ID" value="EST44438.1"/>
    <property type="molecule type" value="Genomic_DNA"/>
</dbReference>
<evidence type="ECO:0000313" key="4">
    <source>
        <dbReference type="Proteomes" id="UP000018208"/>
    </source>
</evidence>
<protein>
    <recommendedName>
        <fullName evidence="5">Transmembrane protein</fullName>
    </recommendedName>
</protein>
<keyword evidence="1" id="KW-0812">Transmembrane</keyword>
<keyword evidence="1" id="KW-1133">Transmembrane helix</keyword>
<keyword evidence="4" id="KW-1185">Reference proteome</keyword>
<evidence type="ECO:0008006" key="5">
    <source>
        <dbReference type="Google" id="ProtNLM"/>
    </source>
</evidence>